<dbReference type="Proteomes" id="UP000255264">
    <property type="component" value="Unassembled WGS sequence"/>
</dbReference>
<keyword evidence="2" id="KW-1185">Reference proteome</keyword>
<accession>A0A377IYA7</accession>
<sequence>MLYVLWVIGVLLAVVISAKLTIKKEYNGNFDH</sequence>
<organism evidence="1 2">
    <name type="scientific">Haemophilus pittmaniae</name>
    <dbReference type="NCBI Taxonomy" id="249188"/>
    <lineage>
        <taxon>Bacteria</taxon>
        <taxon>Pseudomonadati</taxon>
        <taxon>Pseudomonadota</taxon>
        <taxon>Gammaproteobacteria</taxon>
        <taxon>Pasteurellales</taxon>
        <taxon>Pasteurellaceae</taxon>
        <taxon>Haemophilus</taxon>
    </lineage>
</organism>
<evidence type="ECO:0000313" key="1">
    <source>
        <dbReference type="EMBL" id="STO93244.1"/>
    </source>
</evidence>
<proteinExistence type="predicted"/>
<reference evidence="1 2" key="1">
    <citation type="submission" date="2018-06" db="EMBL/GenBank/DDBJ databases">
        <authorList>
            <consortium name="Pathogen Informatics"/>
            <person name="Doyle S."/>
        </authorList>
    </citation>
    <scope>NUCLEOTIDE SEQUENCE [LARGE SCALE GENOMIC DNA]</scope>
    <source>
        <strain evidence="1 2">NCTC13335</strain>
    </source>
</reference>
<protein>
    <recommendedName>
        <fullName evidence="3">Cytochrome bd oxidase small subunit, CydX/CbdX family</fullName>
    </recommendedName>
</protein>
<dbReference type="AlphaFoldDB" id="A0A377IYA7"/>
<dbReference type="EMBL" id="UGHS01000004">
    <property type="protein sequence ID" value="STO93244.1"/>
    <property type="molecule type" value="Genomic_DNA"/>
</dbReference>
<gene>
    <name evidence="1" type="ORF">NCTC13335_01108</name>
</gene>
<name>A0A377IYA7_9PAST</name>
<evidence type="ECO:0000313" key="2">
    <source>
        <dbReference type="Proteomes" id="UP000255264"/>
    </source>
</evidence>
<evidence type="ECO:0008006" key="3">
    <source>
        <dbReference type="Google" id="ProtNLM"/>
    </source>
</evidence>